<sequence length="64" mass="7610">MARDITAREQDVLDHLSSAWNAFLQLPPVHREETDEFRHKLHDLQRMVLARPITFDPEYTQPEP</sequence>
<protein>
    <submittedName>
        <fullName evidence="1">Uncharacterized protein</fullName>
    </submittedName>
</protein>
<dbReference type="AlphaFoldDB" id="A0A6N1VHK2"/>
<dbReference type="RefSeq" id="WP_175278169.1">
    <property type="nucleotide sequence ID" value="NZ_CP054836.1"/>
</dbReference>
<proteinExistence type="predicted"/>
<organism evidence="1 2">
    <name type="scientific">Oricola thermophila</name>
    <dbReference type="NCBI Taxonomy" id="2742145"/>
    <lineage>
        <taxon>Bacteria</taxon>
        <taxon>Pseudomonadati</taxon>
        <taxon>Pseudomonadota</taxon>
        <taxon>Alphaproteobacteria</taxon>
        <taxon>Hyphomicrobiales</taxon>
        <taxon>Ahrensiaceae</taxon>
        <taxon>Oricola</taxon>
    </lineage>
</organism>
<reference evidence="1 2" key="1">
    <citation type="submission" date="2020-06" db="EMBL/GenBank/DDBJ databases">
        <title>Oricola thermophila sp. nov. isolated from a tidal sediments.</title>
        <authorList>
            <person name="Kwon K.K."/>
            <person name="Yang S.-H."/>
            <person name="Park M.-J."/>
        </authorList>
    </citation>
    <scope>NUCLEOTIDE SEQUENCE [LARGE SCALE GENOMIC DNA]</scope>
    <source>
        <strain evidence="1 2">MEBiC13590</strain>
    </source>
</reference>
<evidence type="ECO:0000313" key="2">
    <source>
        <dbReference type="Proteomes" id="UP000509367"/>
    </source>
</evidence>
<name>A0A6N1VHK2_9HYPH</name>
<accession>A0A6N1VHK2</accession>
<gene>
    <name evidence="1" type="ORF">HTY61_18370</name>
</gene>
<dbReference type="KEGG" id="orm:HTY61_18370"/>
<keyword evidence="2" id="KW-1185">Reference proteome</keyword>
<evidence type="ECO:0000313" key="1">
    <source>
        <dbReference type="EMBL" id="QKV20278.1"/>
    </source>
</evidence>
<dbReference type="EMBL" id="CP054836">
    <property type="protein sequence ID" value="QKV20278.1"/>
    <property type="molecule type" value="Genomic_DNA"/>
</dbReference>
<dbReference type="Proteomes" id="UP000509367">
    <property type="component" value="Chromosome"/>
</dbReference>